<reference evidence="2" key="1">
    <citation type="submission" date="2013-07" db="EMBL/GenBank/DDBJ databases">
        <title>The Genome Sequence of Cryptococcus bestiolae CBS10118.</title>
        <authorList>
            <consortium name="The Broad Institute Genome Sequencing Platform"/>
            <person name="Cuomo C."/>
            <person name="Litvintseva A."/>
            <person name="Chen Y."/>
            <person name="Heitman J."/>
            <person name="Sun S."/>
            <person name="Springer D."/>
            <person name="Dromer F."/>
            <person name="Young S.K."/>
            <person name="Zeng Q."/>
            <person name="Gargeya S."/>
            <person name="Fitzgerald M."/>
            <person name="Abouelleil A."/>
            <person name="Alvarado L."/>
            <person name="Berlin A.M."/>
            <person name="Chapman S.B."/>
            <person name="Dewar J."/>
            <person name="Goldberg J."/>
            <person name="Griggs A."/>
            <person name="Gujja S."/>
            <person name="Hansen M."/>
            <person name="Howarth C."/>
            <person name="Imamovic A."/>
            <person name="Larimer J."/>
            <person name="McCowan C."/>
            <person name="Murphy C."/>
            <person name="Pearson M."/>
            <person name="Priest M."/>
            <person name="Roberts A."/>
            <person name="Saif S."/>
            <person name="Shea T."/>
            <person name="Sykes S."/>
            <person name="Wortman J."/>
            <person name="Nusbaum C."/>
            <person name="Birren B."/>
        </authorList>
    </citation>
    <scope>NUCLEOTIDE SEQUENCE [LARGE SCALE GENOMIC DNA]</scope>
    <source>
        <strain evidence="2">CBS 10118</strain>
    </source>
</reference>
<reference evidence="3" key="2">
    <citation type="submission" date="2013-07" db="EMBL/GenBank/DDBJ databases">
        <authorList>
            <consortium name="The Broad Institute Genome Sequencing Platform"/>
            <person name="Cuomo C."/>
            <person name="Litvintseva A."/>
            <person name="Chen Y."/>
            <person name="Heitman J."/>
            <person name="Sun S."/>
            <person name="Springer D."/>
            <person name="Dromer F."/>
            <person name="Young S.K."/>
            <person name="Zeng Q."/>
            <person name="Gargeya S."/>
            <person name="Fitzgerald M."/>
            <person name="Abouelleil A."/>
            <person name="Alvarado L."/>
            <person name="Berlin A.M."/>
            <person name="Chapman S.B."/>
            <person name="Dewar J."/>
            <person name="Goldberg J."/>
            <person name="Griggs A."/>
            <person name="Gujja S."/>
            <person name="Hansen M."/>
            <person name="Howarth C."/>
            <person name="Imamovic A."/>
            <person name="Larimer J."/>
            <person name="McCowan C."/>
            <person name="Murphy C."/>
            <person name="Pearson M."/>
            <person name="Priest M."/>
            <person name="Roberts A."/>
            <person name="Saif S."/>
            <person name="Shea T."/>
            <person name="Sykes S."/>
            <person name="Wortman J."/>
            <person name="Nusbaum C."/>
            <person name="Birren B."/>
        </authorList>
    </citation>
    <scope>NUCLEOTIDE SEQUENCE</scope>
    <source>
        <strain evidence="3">CBS 10118</strain>
    </source>
</reference>
<feature type="region of interest" description="Disordered" evidence="1">
    <location>
        <begin position="128"/>
        <end position="168"/>
    </location>
</feature>
<reference evidence="2" key="3">
    <citation type="submission" date="2014-01" db="EMBL/GenBank/DDBJ databases">
        <title>Evolution of pathogenesis and genome organization in the Tremellales.</title>
        <authorList>
            <person name="Cuomo C."/>
            <person name="Litvintseva A."/>
            <person name="Heitman J."/>
            <person name="Chen Y."/>
            <person name="Sun S."/>
            <person name="Springer D."/>
            <person name="Dromer F."/>
            <person name="Young S."/>
            <person name="Zeng Q."/>
            <person name="Chapman S."/>
            <person name="Gujja S."/>
            <person name="Saif S."/>
            <person name="Birren B."/>
        </authorList>
    </citation>
    <scope>NUCLEOTIDE SEQUENCE</scope>
    <source>
        <strain evidence="2">CBS 10118</strain>
    </source>
</reference>
<proteinExistence type="predicted"/>
<evidence type="ECO:0000313" key="4">
    <source>
        <dbReference type="Proteomes" id="UP000092730"/>
    </source>
</evidence>
<organism evidence="2">
    <name type="scientific">Kwoniella bestiolae CBS 10118</name>
    <dbReference type="NCBI Taxonomy" id="1296100"/>
    <lineage>
        <taxon>Eukaryota</taxon>
        <taxon>Fungi</taxon>
        <taxon>Dikarya</taxon>
        <taxon>Basidiomycota</taxon>
        <taxon>Agaricomycotina</taxon>
        <taxon>Tremellomycetes</taxon>
        <taxon>Tremellales</taxon>
        <taxon>Cryptococcaceae</taxon>
        <taxon>Kwoniella</taxon>
    </lineage>
</organism>
<protein>
    <submittedName>
        <fullName evidence="2">Uncharacterized protein</fullName>
    </submittedName>
</protein>
<feature type="compositionally biased region" description="Polar residues" evidence="1">
    <location>
        <begin position="24"/>
        <end position="33"/>
    </location>
</feature>
<feature type="region of interest" description="Disordered" evidence="1">
    <location>
        <begin position="1"/>
        <end position="33"/>
    </location>
</feature>
<evidence type="ECO:0000313" key="2">
    <source>
        <dbReference type="EMBL" id="OCF24690.1"/>
    </source>
</evidence>
<feature type="region of interest" description="Disordered" evidence="1">
    <location>
        <begin position="381"/>
        <end position="420"/>
    </location>
</feature>
<dbReference type="KEGG" id="kbi:30210550"/>
<dbReference type="VEuPathDB" id="FungiDB:I302_06151"/>
<feature type="compositionally biased region" description="Polar residues" evidence="1">
    <location>
        <begin position="129"/>
        <end position="144"/>
    </location>
</feature>
<sequence length="420" mass="45788">MATVSTRAPATIDPSHVGGHYADTATSISDASGTKNDLARGMRLYGNIRGSSRFSGSEDTAKMMQERVRKTIEDMEDLSIYDESLDSRLAAWTTGDPKGALAAYRAYEELMKERELFRMALHGAFNGAPRNSSGDGPMSDTTEIGSLAPPGFTEYPSEEPFSNDDEFNGAMVPRTVKTQEEIEDEIATGINKEGIPTYLLQDLRMTGKTAHPKAMTDTALTSLSSDERTIVPFTEEEVRQMQSIADGLNQIQVPTRTAISTDDPRTREIVNGLNQIQVSTRTGISTDDPRVRDIVNGLNGIQVPPQYTRGSRSGATTQGLGNAMSRIGKMWESIVSQMNRERSEVIQWKEANPLGGADEFGAAEEEDENGEVKTQVQYHNGRLKNGGSFQSFSYTSKSRGQGLPSASALSHTMRGAQEAH</sequence>
<dbReference type="EMBL" id="KI894022">
    <property type="protein sequence ID" value="OCF24690.1"/>
    <property type="molecule type" value="Genomic_DNA"/>
</dbReference>
<keyword evidence="4" id="KW-1185">Reference proteome</keyword>
<feature type="compositionally biased region" description="Polar residues" evidence="1">
    <location>
        <begin position="387"/>
        <end position="399"/>
    </location>
</feature>
<gene>
    <name evidence="2" type="ORF">I302_06151</name>
    <name evidence="3" type="ORF">I302_106587</name>
</gene>
<dbReference type="EMBL" id="CP144545">
    <property type="protein sequence ID" value="WVW84553.1"/>
    <property type="molecule type" value="Genomic_DNA"/>
</dbReference>
<dbReference type="RefSeq" id="XP_019045760.1">
    <property type="nucleotide sequence ID" value="XM_019192763.1"/>
</dbReference>
<evidence type="ECO:0000313" key="3">
    <source>
        <dbReference type="EMBL" id="WVW84553.1"/>
    </source>
</evidence>
<reference evidence="3" key="4">
    <citation type="submission" date="2024-02" db="EMBL/GenBank/DDBJ databases">
        <title>Comparative genomics of Cryptococcus and Kwoniella reveals pathogenesis evolution and contrasting modes of karyotype evolution via chromosome fusion or intercentromeric recombination.</title>
        <authorList>
            <person name="Coelho M.A."/>
            <person name="David-Palma M."/>
            <person name="Shea T."/>
            <person name="Bowers K."/>
            <person name="McGinley-Smith S."/>
            <person name="Mohammad A.W."/>
            <person name="Gnirke A."/>
            <person name="Yurkov A.M."/>
            <person name="Nowrousian M."/>
            <person name="Sun S."/>
            <person name="Cuomo C.A."/>
            <person name="Heitman J."/>
        </authorList>
    </citation>
    <scope>NUCLEOTIDE SEQUENCE</scope>
    <source>
        <strain evidence="3">CBS 10118</strain>
    </source>
</reference>
<accession>A0A1B9G104</accession>
<evidence type="ECO:0000256" key="1">
    <source>
        <dbReference type="SAM" id="MobiDB-lite"/>
    </source>
</evidence>
<dbReference type="Proteomes" id="UP000092730">
    <property type="component" value="Chromosome 5"/>
</dbReference>
<name>A0A1B9G104_9TREE</name>
<dbReference type="OrthoDB" id="10539198at2759"/>
<dbReference type="AlphaFoldDB" id="A0A1B9G104"/>
<dbReference type="GeneID" id="30210550"/>